<protein>
    <submittedName>
        <fullName evidence="2">Uncharacterized protein</fullName>
    </submittedName>
</protein>
<evidence type="ECO:0000313" key="2">
    <source>
        <dbReference type="EMBL" id="KAJ2897738.1"/>
    </source>
</evidence>
<accession>A0AAD5RLA9</accession>
<dbReference type="Proteomes" id="UP001201980">
    <property type="component" value="Unassembled WGS sequence"/>
</dbReference>
<keyword evidence="3" id="KW-1185">Reference proteome</keyword>
<dbReference type="AlphaFoldDB" id="A0AAD5RLA9"/>
<feature type="region of interest" description="Disordered" evidence="1">
    <location>
        <begin position="140"/>
        <end position="162"/>
    </location>
</feature>
<sequence>MDAPQVKRERDGSFPAVSPHSCARRVIDDHGENNNDNSTLLPRSAKRIRKAATTSASTSAPSGIGEDEDSNASVAEVVIPPPPASVLGEIHAISTRLSGATASTEAKAYEEMCRLGDSIRSGYIAAVDARKRASQAAQLASEKYRTAPRPSKNLKPRCEASKTELRKGQELIRGIEAKLGAGSAVESTKEKELLRETVEFLRTTVLPDKAAKFKRLSDRFDRACGKRRDAKHRASAASQRYREAKAREVGYVAEQSRIDSCMACLESRPPARVDPPGGDRATNLGNLKAVALEVLNWIEVGEYYECVDLSV</sequence>
<feature type="region of interest" description="Disordered" evidence="1">
    <location>
        <begin position="1"/>
        <end position="71"/>
    </location>
</feature>
<gene>
    <name evidence="2" type="ORF">MKZ38_004414</name>
</gene>
<feature type="compositionally biased region" description="Basic and acidic residues" evidence="1">
    <location>
        <begin position="1"/>
        <end position="12"/>
    </location>
</feature>
<reference evidence="2" key="1">
    <citation type="submission" date="2022-07" db="EMBL/GenBank/DDBJ databases">
        <title>Draft genome sequence of Zalerion maritima ATCC 34329, a (micro)plastics degrading marine fungus.</title>
        <authorList>
            <person name="Paco A."/>
            <person name="Goncalves M.F.M."/>
            <person name="Rocha-Santos T.A.P."/>
            <person name="Alves A."/>
        </authorList>
    </citation>
    <scope>NUCLEOTIDE SEQUENCE</scope>
    <source>
        <strain evidence="2">ATCC 34329</strain>
    </source>
</reference>
<comment type="caution">
    <text evidence="2">The sequence shown here is derived from an EMBL/GenBank/DDBJ whole genome shotgun (WGS) entry which is preliminary data.</text>
</comment>
<organism evidence="2 3">
    <name type="scientific">Zalerion maritima</name>
    <dbReference type="NCBI Taxonomy" id="339359"/>
    <lineage>
        <taxon>Eukaryota</taxon>
        <taxon>Fungi</taxon>
        <taxon>Dikarya</taxon>
        <taxon>Ascomycota</taxon>
        <taxon>Pezizomycotina</taxon>
        <taxon>Sordariomycetes</taxon>
        <taxon>Lulworthiomycetidae</taxon>
        <taxon>Lulworthiales</taxon>
        <taxon>Lulworthiaceae</taxon>
        <taxon>Zalerion</taxon>
    </lineage>
</organism>
<evidence type="ECO:0000256" key="1">
    <source>
        <dbReference type="SAM" id="MobiDB-lite"/>
    </source>
</evidence>
<name>A0AAD5RLA9_9PEZI</name>
<proteinExistence type="predicted"/>
<dbReference type="EMBL" id="JAKWBI020000259">
    <property type="protein sequence ID" value="KAJ2897738.1"/>
    <property type="molecule type" value="Genomic_DNA"/>
</dbReference>
<feature type="compositionally biased region" description="Low complexity" evidence="1">
    <location>
        <begin position="51"/>
        <end position="60"/>
    </location>
</feature>
<evidence type="ECO:0000313" key="3">
    <source>
        <dbReference type="Proteomes" id="UP001201980"/>
    </source>
</evidence>